<name>A0A0P0WSZ2_ORYSJ</name>
<feature type="region of interest" description="Disordered" evidence="1">
    <location>
        <begin position="54"/>
        <end position="92"/>
    </location>
</feature>
<reference evidence="5" key="1">
    <citation type="journal article" date="2005" name="Nature">
        <title>The map-based sequence of the rice genome.</title>
        <authorList>
            <consortium name="International rice genome sequencing project (IRGSP)"/>
            <person name="Matsumoto T."/>
            <person name="Wu J."/>
            <person name="Kanamori H."/>
            <person name="Katayose Y."/>
            <person name="Fujisawa M."/>
            <person name="Namiki N."/>
            <person name="Mizuno H."/>
            <person name="Yamamoto K."/>
            <person name="Antonio B.A."/>
            <person name="Baba T."/>
            <person name="Sakata K."/>
            <person name="Nagamura Y."/>
            <person name="Aoki H."/>
            <person name="Arikawa K."/>
            <person name="Arita K."/>
            <person name="Bito T."/>
            <person name="Chiden Y."/>
            <person name="Fujitsuka N."/>
            <person name="Fukunaka R."/>
            <person name="Hamada M."/>
            <person name="Harada C."/>
            <person name="Hayashi A."/>
            <person name="Hijishita S."/>
            <person name="Honda M."/>
            <person name="Hosokawa S."/>
            <person name="Ichikawa Y."/>
            <person name="Idonuma A."/>
            <person name="Iijima M."/>
            <person name="Ikeda M."/>
            <person name="Ikeno M."/>
            <person name="Ito K."/>
            <person name="Ito S."/>
            <person name="Ito T."/>
            <person name="Ito Y."/>
            <person name="Ito Y."/>
            <person name="Iwabuchi A."/>
            <person name="Kamiya K."/>
            <person name="Karasawa W."/>
            <person name="Kurita K."/>
            <person name="Katagiri S."/>
            <person name="Kikuta A."/>
            <person name="Kobayashi H."/>
            <person name="Kobayashi N."/>
            <person name="Machita K."/>
            <person name="Maehara T."/>
            <person name="Masukawa M."/>
            <person name="Mizubayashi T."/>
            <person name="Mukai Y."/>
            <person name="Nagasaki H."/>
            <person name="Nagata Y."/>
            <person name="Naito S."/>
            <person name="Nakashima M."/>
            <person name="Nakama Y."/>
            <person name="Nakamichi Y."/>
            <person name="Nakamura M."/>
            <person name="Meguro A."/>
            <person name="Negishi M."/>
            <person name="Ohta I."/>
            <person name="Ohta T."/>
            <person name="Okamoto M."/>
            <person name="Ono N."/>
            <person name="Saji S."/>
            <person name="Sakaguchi M."/>
            <person name="Sakai K."/>
            <person name="Shibata M."/>
            <person name="Shimokawa T."/>
            <person name="Song J."/>
            <person name="Takazaki Y."/>
            <person name="Terasawa K."/>
            <person name="Tsugane M."/>
            <person name="Tsuji K."/>
            <person name="Ueda S."/>
            <person name="Waki K."/>
            <person name="Yamagata H."/>
            <person name="Yamamoto M."/>
            <person name="Yamamoto S."/>
            <person name="Yamane H."/>
            <person name="Yoshiki S."/>
            <person name="Yoshihara R."/>
            <person name="Yukawa K."/>
            <person name="Zhong H."/>
            <person name="Yano M."/>
            <person name="Yuan Q."/>
            <person name="Ouyang S."/>
            <person name="Liu J."/>
            <person name="Jones K.M."/>
            <person name="Gansberger K."/>
            <person name="Moffat K."/>
            <person name="Hill J."/>
            <person name="Bera J."/>
            <person name="Fadrosh D."/>
            <person name="Jin S."/>
            <person name="Johri S."/>
            <person name="Kim M."/>
            <person name="Overton L."/>
            <person name="Reardon M."/>
            <person name="Tsitrin T."/>
            <person name="Vuong H."/>
            <person name="Weaver B."/>
            <person name="Ciecko A."/>
            <person name="Tallon L."/>
            <person name="Jackson J."/>
            <person name="Pai G."/>
            <person name="Aken S.V."/>
            <person name="Utterback T."/>
            <person name="Reidmuller S."/>
            <person name="Feldblyum T."/>
            <person name="Hsiao J."/>
            <person name="Zismann V."/>
            <person name="Iobst S."/>
            <person name="de Vazeille A.R."/>
            <person name="Buell C.R."/>
            <person name="Ying K."/>
            <person name="Li Y."/>
            <person name="Lu T."/>
            <person name="Huang Y."/>
            <person name="Zhao Q."/>
            <person name="Feng Q."/>
            <person name="Zhang L."/>
            <person name="Zhu J."/>
            <person name="Weng Q."/>
            <person name="Mu J."/>
            <person name="Lu Y."/>
            <person name="Fan D."/>
            <person name="Liu Y."/>
            <person name="Guan J."/>
            <person name="Zhang Y."/>
            <person name="Yu S."/>
            <person name="Liu X."/>
            <person name="Zhang Y."/>
            <person name="Hong G."/>
            <person name="Han B."/>
            <person name="Choisne N."/>
            <person name="Demange N."/>
            <person name="Orjeda G."/>
            <person name="Samain S."/>
            <person name="Cattolico L."/>
            <person name="Pelletier E."/>
            <person name="Couloux A."/>
            <person name="Segurens B."/>
            <person name="Wincker P."/>
            <person name="D'Hont A."/>
            <person name="Scarpelli C."/>
            <person name="Weissenbach J."/>
            <person name="Salanoubat M."/>
            <person name="Quetier F."/>
            <person name="Yu Y."/>
            <person name="Kim H.R."/>
            <person name="Rambo T."/>
            <person name="Currie J."/>
            <person name="Collura K."/>
            <person name="Luo M."/>
            <person name="Yang T."/>
            <person name="Ammiraju J.S.S."/>
            <person name="Engler F."/>
            <person name="Soderlund C."/>
            <person name="Wing R.A."/>
            <person name="Palmer L.E."/>
            <person name="de la Bastide M."/>
            <person name="Spiegel L."/>
            <person name="Nascimento L."/>
            <person name="Zutavern T."/>
            <person name="O'Shaughnessy A."/>
            <person name="Dike S."/>
            <person name="Dedhia N."/>
            <person name="Preston R."/>
            <person name="Balija V."/>
            <person name="McCombie W.R."/>
            <person name="Chow T."/>
            <person name="Chen H."/>
            <person name="Chung M."/>
            <person name="Chen C."/>
            <person name="Shaw J."/>
            <person name="Wu H."/>
            <person name="Hsiao K."/>
            <person name="Chao Y."/>
            <person name="Chu M."/>
            <person name="Cheng C."/>
            <person name="Hour A."/>
            <person name="Lee P."/>
            <person name="Lin S."/>
            <person name="Lin Y."/>
            <person name="Liou J."/>
            <person name="Liu S."/>
            <person name="Hsing Y."/>
            <person name="Raghuvanshi S."/>
            <person name="Mohanty A."/>
            <person name="Bharti A.K."/>
            <person name="Gaur A."/>
            <person name="Gupta V."/>
            <person name="Kumar D."/>
            <person name="Ravi V."/>
            <person name="Vij S."/>
            <person name="Kapur A."/>
            <person name="Khurana P."/>
            <person name="Khurana P."/>
            <person name="Khurana J.P."/>
            <person name="Tyagi A.K."/>
            <person name="Gaikwad K."/>
            <person name="Singh A."/>
            <person name="Dalal V."/>
            <person name="Srivastava S."/>
            <person name="Dixit A."/>
            <person name="Pal A.K."/>
            <person name="Ghazi I.A."/>
            <person name="Yadav M."/>
            <person name="Pandit A."/>
            <person name="Bhargava A."/>
            <person name="Sureshbabu K."/>
            <person name="Batra K."/>
            <person name="Sharma T.R."/>
            <person name="Mohapatra T."/>
            <person name="Singh N.K."/>
            <person name="Messing J."/>
            <person name="Nelson A.B."/>
            <person name="Fuks G."/>
            <person name="Kavchok S."/>
            <person name="Keizer G."/>
            <person name="Linton E."/>
            <person name="Llaca V."/>
            <person name="Song R."/>
            <person name="Tanyolac B."/>
            <person name="Young S."/>
            <person name="Ho-Il K."/>
            <person name="Hahn J.H."/>
            <person name="Sangsakoo G."/>
            <person name="Vanavichit A."/>
            <person name="de Mattos Luiz.A.T."/>
            <person name="Zimmer P.D."/>
            <person name="Malone G."/>
            <person name="Dellagostin O."/>
            <person name="de Oliveira A.C."/>
            <person name="Bevan M."/>
            <person name="Bancroft I."/>
            <person name="Minx P."/>
            <person name="Cordum H."/>
            <person name="Wilson R."/>
            <person name="Cheng Z."/>
            <person name="Jin W."/>
            <person name="Jiang J."/>
            <person name="Leong S.A."/>
            <person name="Iwama H."/>
            <person name="Gojobori T."/>
            <person name="Itoh T."/>
            <person name="Niimura Y."/>
            <person name="Fujii Y."/>
            <person name="Habara T."/>
            <person name="Sakai H."/>
            <person name="Sato Y."/>
            <person name="Wilson G."/>
            <person name="Kumar K."/>
            <person name="McCouch S."/>
            <person name="Juretic N."/>
            <person name="Hoen D."/>
            <person name="Wright S."/>
            <person name="Bruskiewich R."/>
            <person name="Bureau T."/>
            <person name="Miyao A."/>
            <person name="Hirochika H."/>
            <person name="Nishikawa T."/>
            <person name="Kadowaki K."/>
            <person name="Sugiura M."/>
            <person name="Burr B."/>
            <person name="Sasaki T."/>
        </authorList>
    </citation>
    <scope>NUCLEOTIDE SEQUENCE [LARGE SCALE GENOMIC DNA]</scope>
    <source>
        <strain evidence="5">cv. Nipponbare</strain>
    </source>
</reference>
<protein>
    <submittedName>
        <fullName evidence="4">Os06g0144400 protein</fullName>
    </submittedName>
</protein>
<reference evidence="4 5" key="3">
    <citation type="journal article" date="2013" name="Rice">
        <title>Improvement of the Oryza sativa Nipponbare reference genome using next generation sequence and optical map data.</title>
        <authorList>
            <person name="Kawahara Y."/>
            <person name="de la Bastide M."/>
            <person name="Hamilton J.P."/>
            <person name="Kanamori H."/>
            <person name="McCombie W.R."/>
            <person name="Ouyang S."/>
            <person name="Schwartz D.C."/>
            <person name="Tanaka T."/>
            <person name="Wu J."/>
            <person name="Zhou S."/>
            <person name="Childs K.L."/>
            <person name="Davidson R.M."/>
            <person name="Lin H."/>
            <person name="Quesada-Ocampo L."/>
            <person name="Vaillancourt B."/>
            <person name="Sakai H."/>
            <person name="Lee S.S."/>
            <person name="Kim J."/>
            <person name="Numa H."/>
            <person name="Itoh T."/>
            <person name="Buell C.R."/>
            <person name="Matsumoto T."/>
        </authorList>
    </citation>
    <scope>NUCLEOTIDE SEQUENCE [LARGE SCALE GENOMIC DNA]</scope>
    <source>
        <strain evidence="5">cv. Nipponbare</strain>
    </source>
</reference>
<dbReference type="Pfam" id="PF03080">
    <property type="entry name" value="Neprosin"/>
    <property type="match status" value="1"/>
</dbReference>
<organism evidence="4 5">
    <name type="scientific">Oryza sativa subsp. japonica</name>
    <name type="common">Rice</name>
    <dbReference type="NCBI Taxonomy" id="39947"/>
    <lineage>
        <taxon>Eukaryota</taxon>
        <taxon>Viridiplantae</taxon>
        <taxon>Streptophyta</taxon>
        <taxon>Embryophyta</taxon>
        <taxon>Tracheophyta</taxon>
        <taxon>Spermatophyta</taxon>
        <taxon>Magnoliopsida</taxon>
        <taxon>Liliopsida</taxon>
        <taxon>Poales</taxon>
        <taxon>Poaceae</taxon>
        <taxon>BOP clade</taxon>
        <taxon>Oryzoideae</taxon>
        <taxon>Oryzeae</taxon>
        <taxon>Oryzinae</taxon>
        <taxon>Oryza</taxon>
        <taxon>Oryza sativa</taxon>
    </lineage>
</organism>
<feature type="chain" id="PRO_5006056848" evidence="2">
    <location>
        <begin position="31"/>
        <end position="336"/>
    </location>
</feature>
<keyword evidence="5" id="KW-1185">Reference proteome</keyword>
<dbReference type="PANTHER" id="PTHR31589">
    <property type="entry name" value="PROTEIN, PUTATIVE (DUF239)-RELATED-RELATED"/>
    <property type="match status" value="1"/>
</dbReference>
<sequence>MEPTSTAAVTPVLLVRLAVLLVVFTTGARALVHKTIESDDGDVIDCVDINERPALNHLPDHDRQKVQGEASRASPDMAEARELPGRNSSDPAAVGELARRAFSFGHPHYKPSISNDGWSGSSGTLEVAGAYGRNGPYHGARADVPNWKVDVQPREFSMNYIMVGYTLDKDYRPYPSSDPPKTLANQIVVGLVNDSGAQTNCFNLDCDGFHLQNSSFALGSSWSDSLSQHGGERYGVTLSIHRDDTKLVWWVAVMDQEIGYYTDDAFDTGFPEGSYVEMGGRYLGISAVGQLFQDSVDRTVVTTPGCYGAQPLGFGADKPGYNVAYGGPGGLYCDIP</sequence>
<dbReference type="AlphaFoldDB" id="A0A0P0WSZ2"/>
<dbReference type="Proteomes" id="UP000059680">
    <property type="component" value="Chromosome 6"/>
</dbReference>
<dbReference type="FunCoup" id="A0A0P0WSZ2">
    <property type="interactions" value="189"/>
</dbReference>
<accession>A0A0P0WSZ2</accession>
<dbReference type="InParanoid" id="A0A0P0WSZ2"/>
<evidence type="ECO:0000313" key="5">
    <source>
        <dbReference type="Proteomes" id="UP000059680"/>
    </source>
</evidence>
<evidence type="ECO:0000256" key="1">
    <source>
        <dbReference type="SAM" id="MobiDB-lite"/>
    </source>
</evidence>
<dbReference type="InterPro" id="IPR004314">
    <property type="entry name" value="Neprosin"/>
</dbReference>
<dbReference type="EMBL" id="AP014962">
    <property type="protein sequence ID" value="BAS96123.1"/>
    <property type="molecule type" value="Genomic_DNA"/>
</dbReference>
<evidence type="ECO:0000259" key="3">
    <source>
        <dbReference type="PROSITE" id="PS52045"/>
    </source>
</evidence>
<dbReference type="InterPro" id="IPR053168">
    <property type="entry name" value="Glutamic_endopeptidase"/>
</dbReference>
<dbReference type="PaxDb" id="39947-A0A0P0WSZ2"/>
<reference evidence="4 5" key="2">
    <citation type="journal article" date="2013" name="Plant Cell Physiol.">
        <title>Rice Annotation Project Database (RAP-DB): an integrative and interactive database for rice genomics.</title>
        <authorList>
            <person name="Sakai H."/>
            <person name="Lee S.S."/>
            <person name="Tanaka T."/>
            <person name="Numa H."/>
            <person name="Kim J."/>
            <person name="Kawahara Y."/>
            <person name="Wakimoto H."/>
            <person name="Yang C.C."/>
            <person name="Iwamoto M."/>
            <person name="Abe T."/>
            <person name="Yamada Y."/>
            <person name="Muto A."/>
            <person name="Inokuchi H."/>
            <person name="Ikemura T."/>
            <person name="Matsumoto T."/>
            <person name="Sasaki T."/>
            <person name="Itoh T."/>
        </authorList>
    </citation>
    <scope>NUCLEOTIDE SEQUENCE [LARGE SCALE GENOMIC DNA]</scope>
    <source>
        <strain evidence="5">cv. Nipponbare</strain>
    </source>
</reference>
<feature type="signal peptide" evidence="2">
    <location>
        <begin position="1"/>
        <end position="30"/>
    </location>
</feature>
<dbReference type="PROSITE" id="PS52045">
    <property type="entry name" value="NEPROSIN_PEP_CD"/>
    <property type="match status" value="1"/>
</dbReference>
<dbReference type="STRING" id="39947.A0A0P0WSZ2"/>
<dbReference type="PANTHER" id="PTHR31589:SF219">
    <property type="entry name" value="OS06G0144400 PROTEIN"/>
    <property type="match status" value="1"/>
</dbReference>
<feature type="domain" description="Neprosin PEP catalytic" evidence="3">
    <location>
        <begin position="118"/>
        <end position="336"/>
    </location>
</feature>
<keyword evidence="2" id="KW-0732">Signal</keyword>
<evidence type="ECO:0000256" key="2">
    <source>
        <dbReference type="SAM" id="SignalP"/>
    </source>
</evidence>
<proteinExistence type="predicted"/>
<gene>
    <name evidence="4" type="ordered locus">Os06g0144400</name>
    <name evidence="4" type="ORF">OSNPB_060144400</name>
</gene>
<evidence type="ECO:0000313" key="4">
    <source>
        <dbReference type="EMBL" id="BAS96123.1"/>
    </source>
</evidence>